<feature type="region of interest" description="Disordered" evidence="1">
    <location>
        <begin position="97"/>
        <end position="193"/>
    </location>
</feature>
<keyword evidence="2" id="KW-0732">Signal</keyword>
<dbReference type="AlphaFoldDB" id="A0A9W4K3Q6"/>
<evidence type="ECO:0000256" key="2">
    <source>
        <dbReference type="SAM" id="SignalP"/>
    </source>
</evidence>
<proteinExistence type="predicted"/>
<dbReference type="EMBL" id="CAJVPG010000464">
    <property type="protein sequence ID" value="CAG8430454.1"/>
    <property type="molecule type" value="Genomic_DNA"/>
</dbReference>
<feature type="compositionally biased region" description="Polar residues" evidence="1">
    <location>
        <begin position="108"/>
        <end position="133"/>
    </location>
</feature>
<feature type="signal peptide" evidence="2">
    <location>
        <begin position="1"/>
        <end position="17"/>
    </location>
</feature>
<organism evidence="3 4">
    <name type="scientific">Penicillium salamii</name>
    <dbReference type="NCBI Taxonomy" id="1612424"/>
    <lineage>
        <taxon>Eukaryota</taxon>
        <taxon>Fungi</taxon>
        <taxon>Dikarya</taxon>
        <taxon>Ascomycota</taxon>
        <taxon>Pezizomycotina</taxon>
        <taxon>Eurotiomycetes</taxon>
        <taxon>Eurotiomycetidae</taxon>
        <taxon>Eurotiales</taxon>
        <taxon>Aspergillaceae</taxon>
        <taxon>Penicillium</taxon>
    </lineage>
</organism>
<evidence type="ECO:0000256" key="1">
    <source>
        <dbReference type="SAM" id="MobiDB-lite"/>
    </source>
</evidence>
<protein>
    <submittedName>
        <fullName evidence="3">Uncharacterized protein</fullName>
    </submittedName>
</protein>
<reference evidence="3" key="1">
    <citation type="submission" date="2021-07" db="EMBL/GenBank/DDBJ databases">
        <authorList>
            <person name="Branca A.L. A."/>
        </authorList>
    </citation>
    <scope>NUCLEOTIDE SEQUENCE</scope>
</reference>
<dbReference type="Proteomes" id="UP001152649">
    <property type="component" value="Unassembled WGS sequence"/>
</dbReference>
<dbReference type="OrthoDB" id="4338979at2759"/>
<gene>
    <name evidence="3" type="ORF">PSALAMII_LOCUS11143</name>
</gene>
<evidence type="ECO:0000313" key="3">
    <source>
        <dbReference type="EMBL" id="CAG8430454.1"/>
    </source>
</evidence>
<comment type="caution">
    <text evidence="3">The sequence shown here is derived from an EMBL/GenBank/DDBJ whole genome shotgun (WGS) entry which is preliminary data.</text>
</comment>
<sequence length="231" mass="24048">MFRSLLTLIAILGQVQALDLGPLIQSTCDAVITWNQFMGGSLNATLSSSGHPQSVSLSIDCEAEMESAFSRCVNGSSIDCHSIVVSLEGQIPPMATVKQHAERATSDEVPSQQQGTCSCQSPPQNKETTSPEGTQSQTSISTESTVSVTQIATSSFEPPDKNTSTSASISTSTSAPSETPGPTTTPPPKHSGELDLNTCLIKEADQLAGGLCHCASGSTRVFTSAECTLVH</sequence>
<accession>A0A9W4K3Q6</accession>
<name>A0A9W4K3Q6_9EURO</name>
<keyword evidence="4" id="KW-1185">Reference proteome</keyword>
<feature type="compositionally biased region" description="Low complexity" evidence="1">
    <location>
        <begin position="134"/>
        <end position="151"/>
    </location>
</feature>
<feature type="compositionally biased region" description="Low complexity" evidence="1">
    <location>
        <begin position="163"/>
        <end position="182"/>
    </location>
</feature>
<evidence type="ECO:0000313" key="4">
    <source>
        <dbReference type="Proteomes" id="UP001152649"/>
    </source>
</evidence>
<feature type="chain" id="PRO_5040768104" evidence="2">
    <location>
        <begin position="18"/>
        <end position="231"/>
    </location>
</feature>